<keyword evidence="3" id="KW-0274">FAD</keyword>
<evidence type="ECO:0000256" key="4">
    <source>
        <dbReference type="ARBA" id="ARBA00023002"/>
    </source>
</evidence>
<dbReference type="InterPro" id="IPR036318">
    <property type="entry name" value="FAD-bd_PCMH-like_sf"/>
</dbReference>
<keyword evidence="4" id="KW-0560">Oxidoreductase</keyword>
<dbReference type="Pfam" id="PF01565">
    <property type="entry name" value="FAD_binding_4"/>
    <property type="match status" value="1"/>
</dbReference>
<dbReference type="InterPro" id="IPR050416">
    <property type="entry name" value="FAD-linked_Oxidoreductase"/>
</dbReference>
<evidence type="ECO:0000259" key="5">
    <source>
        <dbReference type="Pfam" id="PF01565"/>
    </source>
</evidence>
<dbReference type="EMBL" id="JAQQWK010000011">
    <property type="protein sequence ID" value="KAK8024445.1"/>
    <property type="molecule type" value="Genomic_DNA"/>
</dbReference>
<evidence type="ECO:0000256" key="3">
    <source>
        <dbReference type="ARBA" id="ARBA00022827"/>
    </source>
</evidence>
<dbReference type="InterPro" id="IPR006094">
    <property type="entry name" value="Oxid_FAD_bind_N"/>
</dbReference>
<name>A0ABR1S2T6_9PEZI</name>
<comment type="similarity">
    <text evidence="1">Belongs to the oxygen-dependent FAD-linked oxidoreductase family.</text>
</comment>
<dbReference type="PANTHER" id="PTHR42973:SF13">
    <property type="entry name" value="FAD-BINDING PCMH-TYPE DOMAIN-CONTAINING PROTEIN"/>
    <property type="match status" value="1"/>
</dbReference>
<evidence type="ECO:0000256" key="2">
    <source>
        <dbReference type="ARBA" id="ARBA00022630"/>
    </source>
</evidence>
<reference evidence="6 7" key="1">
    <citation type="submission" date="2023-01" db="EMBL/GenBank/DDBJ databases">
        <title>Analysis of 21 Apiospora genomes using comparative genomics revels a genus with tremendous synthesis potential of carbohydrate active enzymes and secondary metabolites.</title>
        <authorList>
            <person name="Sorensen T."/>
        </authorList>
    </citation>
    <scope>NUCLEOTIDE SEQUENCE [LARGE SCALE GENOMIC DNA]</scope>
    <source>
        <strain evidence="6 7">CBS 33761</strain>
    </source>
</reference>
<keyword evidence="7" id="KW-1185">Reference proteome</keyword>
<gene>
    <name evidence="6" type="ORF">PG993_012511</name>
</gene>
<protein>
    <recommendedName>
        <fullName evidence="5">FAD linked oxidase N-terminal domain-containing protein</fullName>
    </recommendedName>
</protein>
<dbReference type="SUPFAM" id="SSF56176">
    <property type="entry name" value="FAD-binding/transporter-associated domain-like"/>
    <property type="match status" value="1"/>
</dbReference>
<dbReference type="Proteomes" id="UP001444661">
    <property type="component" value="Unassembled WGS sequence"/>
</dbReference>
<proteinExistence type="inferred from homology"/>
<dbReference type="PANTHER" id="PTHR42973">
    <property type="entry name" value="BINDING OXIDOREDUCTASE, PUTATIVE (AFU_ORTHOLOGUE AFUA_1G17690)-RELATED"/>
    <property type="match status" value="1"/>
</dbReference>
<keyword evidence="2" id="KW-0285">Flavoprotein</keyword>
<comment type="caution">
    <text evidence="6">The sequence shown here is derived from an EMBL/GenBank/DDBJ whole genome shotgun (WGS) entry which is preliminary data.</text>
</comment>
<organism evidence="6 7">
    <name type="scientific">Apiospora rasikravindrae</name>
    <dbReference type="NCBI Taxonomy" id="990691"/>
    <lineage>
        <taxon>Eukaryota</taxon>
        <taxon>Fungi</taxon>
        <taxon>Dikarya</taxon>
        <taxon>Ascomycota</taxon>
        <taxon>Pezizomycotina</taxon>
        <taxon>Sordariomycetes</taxon>
        <taxon>Xylariomycetidae</taxon>
        <taxon>Amphisphaeriales</taxon>
        <taxon>Apiosporaceae</taxon>
        <taxon>Apiospora</taxon>
    </lineage>
</organism>
<evidence type="ECO:0000256" key="1">
    <source>
        <dbReference type="ARBA" id="ARBA00005466"/>
    </source>
</evidence>
<feature type="non-terminal residue" evidence="6">
    <location>
        <position position="272"/>
    </location>
</feature>
<dbReference type="InterPro" id="IPR016169">
    <property type="entry name" value="FAD-bd_PCMH_sub2"/>
</dbReference>
<evidence type="ECO:0000313" key="6">
    <source>
        <dbReference type="EMBL" id="KAK8024445.1"/>
    </source>
</evidence>
<accession>A0ABR1S2T6</accession>
<dbReference type="Gene3D" id="3.30.465.10">
    <property type="match status" value="1"/>
</dbReference>
<evidence type="ECO:0000313" key="7">
    <source>
        <dbReference type="Proteomes" id="UP001444661"/>
    </source>
</evidence>
<sequence length="272" mass="29072">MFFLETHGVTVAGGRDADVGVGGFLLGGGISYFSGEMGLGCDTVVNYEVVLTNGTIVNANASDNSDLWRALKGGGSNFGIVTRYDMQTLPSRQLFLEKRVLSANYSQVADAAMTEFAGQGEATLARNALMLVYSYDARLGPDLHMTTIYVNTNGQSNASTAYDKVRSLPAILSKQSRVPMAKAADPVALNGKAYSKFLAFYNDPQIIHRCIELERELIQTLSHAIGPDTFSISTILQPLPAFWGGISKMQGGNMLGLDATDHDAVMLCGGPV</sequence>
<feature type="domain" description="FAD linked oxidase N-terminal" evidence="5">
    <location>
        <begin position="6"/>
        <end position="59"/>
    </location>
</feature>